<dbReference type="PANTHER" id="PTHR21708">
    <property type="entry name" value="PROBABLE 2-DEHYDROPANTOATE 2-REDUCTASE"/>
    <property type="match status" value="1"/>
</dbReference>
<dbReference type="InterPro" id="IPR013328">
    <property type="entry name" value="6PGD_dom2"/>
</dbReference>
<dbReference type="RefSeq" id="XP_013241200.1">
    <property type="nucleotide sequence ID" value="XM_013385746.1"/>
</dbReference>
<dbReference type="InterPro" id="IPR008927">
    <property type="entry name" value="6-PGluconate_DH-like_C_sf"/>
</dbReference>
<protein>
    <submittedName>
        <fullName evidence="4">6-phosphogluconate dehydrogenase C-terminal domain-like protein</fullName>
    </submittedName>
</protein>
<dbReference type="InParanoid" id="A0A066VDW8"/>
<sequence>MLSSVPSTKPAPQVLTIGFGALGCLYSLLLERGGAQVTAVARSNYDAVQQHGVDIRSVKYGDQDGWKPHRVIRTPAEALDRVYDYILCTSKCTPDFAPLSQAIRPFLQAPHSGSAGPLLILIQNGIGIEDEVYETLVLREKLACGVVSCCAWVGCNLVDGGRRIEHGLLEKLEMGLFPTPPSGNSHATPTVHSTALHTVTEIQHAQAALESFVRIYSAGGGGASPVSDIQPARWRKLLWNTGWGGLAVLARQPLAKLIDEASLPFSIDVVRRTMFEVLYVARACRYGEDVLPASSVDNAINITLNMAPQMQHRAGDKKAAQGQNGDPRSAQHAAEQKKEIPSSPTTTAVVQRECTDDSGSLSGTALAAESAEVKRGRQELQPNFKPSILLDLEAGRPMELVPIFEAVRERARLHSVQTPHLDIIVAALRPAQMAAIEAARSKQVVLSAAAVAATTDAASPADSDAASTRRRPQVP</sequence>
<dbReference type="InterPro" id="IPR051402">
    <property type="entry name" value="KPR-Related"/>
</dbReference>
<dbReference type="OMA" id="DIQPARW"/>
<feature type="region of interest" description="Disordered" evidence="1">
    <location>
        <begin position="310"/>
        <end position="349"/>
    </location>
</feature>
<dbReference type="Gene3D" id="3.40.50.720">
    <property type="entry name" value="NAD(P)-binding Rossmann-like Domain"/>
    <property type="match status" value="1"/>
</dbReference>
<dbReference type="AlphaFoldDB" id="A0A066VDW8"/>
<dbReference type="InterPro" id="IPR013332">
    <property type="entry name" value="KPR_N"/>
</dbReference>
<feature type="domain" description="Ketopantoate reductase C-terminal" evidence="3">
    <location>
        <begin position="228"/>
        <end position="309"/>
    </location>
</feature>
<dbReference type="Pfam" id="PF08546">
    <property type="entry name" value="ApbA_C"/>
    <property type="match status" value="2"/>
</dbReference>
<feature type="domain" description="Ketopantoate reductase C-terminal" evidence="3">
    <location>
        <begin position="378"/>
        <end position="430"/>
    </location>
</feature>
<dbReference type="EMBL" id="JMSN01000098">
    <property type="protein sequence ID" value="KDN39917.1"/>
    <property type="molecule type" value="Genomic_DNA"/>
</dbReference>
<dbReference type="SUPFAM" id="SSF51735">
    <property type="entry name" value="NAD(P)-binding Rossmann-fold domains"/>
    <property type="match status" value="1"/>
</dbReference>
<dbReference type="GO" id="GO:0005737">
    <property type="term" value="C:cytoplasm"/>
    <property type="evidence" value="ECO:0007669"/>
    <property type="project" value="TreeGrafter"/>
</dbReference>
<dbReference type="HOGENOM" id="CLU_031468_2_1_1"/>
<feature type="compositionally biased region" description="Low complexity" evidence="1">
    <location>
        <begin position="453"/>
        <end position="466"/>
    </location>
</feature>
<accession>A0A066VDW8</accession>
<dbReference type="OrthoDB" id="3609at2759"/>
<dbReference type="Proteomes" id="UP000027361">
    <property type="component" value="Unassembled WGS sequence"/>
</dbReference>
<proteinExistence type="predicted"/>
<reference evidence="4 5" key="1">
    <citation type="submission" date="2014-05" db="EMBL/GenBank/DDBJ databases">
        <title>Draft genome sequence of a rare smut relative, Tilletiaria anomala UBC 951.</title>
        <authorList>
            <consortium name="DOE Joint Genome Institute"/>
            <person name="Toome M."/>
            <person name="Kuo A."/>
            <person name="Henrissat B."/>
            <person name="Lipzen A."/>
            <person name="Tritt A."/>
            <person name="Yoshinaga Y."/>
            <person name="Zane M."/>
            <person name="Barry K."/>
            <person name="Grigoriev I.V."/>
            <person name="Spatafora J.W."/>
            <person name="Aimea M.C."/>
        </authorList>
    </citation>
    <scope>NUCLEOTIDE SEQUENCE [LARGE SCALE GENOMIC DNA]</scope>
    <source>
        <strain evidence="4 5">UBC 951</strain>
    </source>
</reference>
<evidence type="ECO:0000256" key="1">
    <source>
        <dbReference type="SAM" id="MobiDB-lite"/>
    </source>
</evidence>
<feature type="region of interest" description="Disordered" evidence="1">
    <location>
        <begin position="453"/>
        <end position="475"/>
    </location>
</feature>
<comment type="caution">
    <text evidence="4">The sequence shown here is derived from an EMBL/GenBank/DDBJ whole genome shotgun (WGS) entry which is preliminary data.</text>
</comment>
<dbReference type="PANTHER" id="PTHR21708:SF43">
    <property type="entry name" value="KETOPANTOATE REDUCTASE C-TERMINAL DOMAIN-CONTAINING PROTEIN"/>
    <property type="match status" value="1"/>
</dbReference>
<keyword evidence="5" id="KW-1185">Reference proteome</keyword>
<dbReference type="Pfam" id="PF02558">
    <property type="entry name" value="ApbA"/>
    <property type="match status" value="1"/>
</dbReference>
<name>A0A066VDW8_TILAU</name>
<dbReference type="InterPro" id="IPR013752">
    <property type="entry name" value="KPA_reductase"/>
</dbReference>
<evidence type="ECO:0000313" key="4">
    <source>
        <dbReference type="EMBL" id="KDN39917.1"/>
    </source>
</evidence>
<feature type="domain" description="Ketopantoate reductase N-terminal" evidence="2">
    <location>
        <begin position="15"/>
        <end position="151"/>
    </location>
</feature>
<evidence type="ECO:0000313" key="5">
    <source>
        <dbReference type="Proteomes" id="UP000027361"/>
    </source>
</evidence>
<evidence type="ECO:0000259" key="2">
    <source>
        <dbReference type="Pfam" id="PF02558"/>
    </source>
</evidence>
<dbReference type="SUPFAM" id="SSF48179">
    <property type="entry name" value="6-phosphogluconate dehydrogenase C-terminal domain-like"/>
    <property type="match status" value="2"/>
</dbReference>
<dbReference type="InterPro" id="IPR036291">
    <property type="entry name" value="NAD(P)-bd_dom_sf"/>
</dbReference>
<dbReference type="STRING" id="1037660.A0A066VDW8"/>
<evidence type="ECO:0000259" key="3">
    <source>
        <dbReference type="Pfam" id="PF08546"/>
    </source>
</evidence>
<gene>
    <name evidence="4" type="ORF">K437DRAFT_194086</name>
</gene>
<organism evidence="4 5">
    <name type="scientific">Tilletiaria anomala (strain ATCC 24038 / CBS 436.72 / UBC 951)</name>
    <dbReference type="NCBI Taxonomy" id="1037660"/>
    <lineage>
        <taxon>Eukaryota</taxon>
        <taxon>Fungi</taxon>
        <taxon>Dikarya</taxon>
        <taxon>Basidiomycota</taxon>
        <taxon>Ustilaginomycotina</taxon>
        <taxon>Exobasidiomycetes</taxon>
        <taxon>Georgefischeriales</taxon>
        <taxon>Tilletiariaceae</taxon>
        <taxon>Tilletiaria</taxon>
    </lineage>
</organism>
<dbReference type="Gene3D" id="1.10.1040.10">
    <property type="entry name" value="N-(1-d-carboxylethyl)-l-norvaline Dehydrogenase, domain 2"/>
    <property type="match status" value="1"/>
</dbReference>
<dbReference type="GeneID" id="25262019"/>